<evidence type="ECO:0008006" key="4">
    <source>
        <dbReference type="Google" id="ProtNLM"/>
    </source>
</evidence>
<reference evidence="2" key="1">
    <citation type="submission" date="2021-01" db="EMBL/GenBank/DDBJ databases">
        <authorList>
            <consortium name="Genoscope - CEA"/>
            <person name="William W."/>
        </authorList>
    </citation>
    <scope>NUCLEOTIDE SEQUENCE</scope>
</reference>
<evidence type="ECO:0000313" key="3">
    <source>
        <dbReference type="Proteomes" id="UP000692954"/>
    </source>
</evidence>
<keyword evidence="1" id="KW-0732">Signal</keyword>
<sequence length="389" mass="45451">MKCLYLISLIVALFKAQEHSKGCDSYRQYNIDYYGKLISHLRLSNTSDIILANNRLLIIDNELSVLSSLPIPKINSSLCEWIFNQSPGLIFVGCQSNGEAPYLIAYKIINNTHLTQFGDIVYFPLNETVNDIKGTLNTLFTIQSEKLTFFKLIMTLTDWTIQTTQYVLDRDYFDFWMYNELQIMDLEFETYWLDNIQYYKLIIVEYQSGAYWVDTIVENNILSPIRFGQIYLKCCNLKATIHSTTQNESFITFTKGNGGYPFYINIKYEIITWILLEFDSPTFDWIASSKLKQIGNVQGIMYRNSKNKQSVLWLYNVVLPQPQNQIESLQTDQQNQTQALKAYPRIDTLTSPPQDYSIFYFSSEFTVVHSIEDNKLQSCDLYNYKIQME</sequence>
<keyword evidence="3" id="KW-1185">Reference proteome</keyword>
<protein>
    <recommendedName>
        <fullName evidence="4">Transmembrane protein</fullName>
    </recommendedName>
</protein>
<organism evidence="2 3">
    <name type="scientific">Paramecium sonneborni</name>
    <dbReference type="NCBI Taxonomy" id="65129"/>
    <lineage>
        <taxon>Eukaryota</taxon>
        <taxon>Sar</taxon>
        <taxon>Alveolata</taxon>
        <taxon>Ciliophora</taxon>
        <taxon>Intramacronucleata</taxon>
        <taxon>Oligohymenophorea</taxon>
        <taxon>Peniculida</taxon>
        <taxon>Parameciidae</taxon>
        <taxon>Paramecium</taxon>
    </lineage>
</organism>
<dbReference type="Proteomes" id="UP000692954">
    <property type="component" value="Unassembled WGS sequence"/>
</dbReference>
<accession>A0A8S1QZH7</accession>
<proteinExistence type="predicted"/>
<dbReference type="EMBL" id="CAJJDN010000130">
    <property type="protein sequence ID" value="CAD8121176.1"/>
    <property type="molecule type" value="Genomic_DNA"/>
</dbReference>
<dbReference type="AlphaFoldDB" id="A0A8S1QZH7"/>
<gene>
    <name evidence="2" type="ORF">PSON_ATCC_30995.1.T1300104</name>
</gene>
<name>A0A8S1QZH7_9CILI</name>
<feature type="signal peptide" evidence="1">
    <location>
        <begin position="1"/>
        <end position="16"/>
    </location>
</feature>
<evidence type="ECO:0000313" key="2">
    <source>
        <dbReference type="EMBL" id="CAD8121176.1"/>
    </source>
</evidence>
<evidence type="ECO:0000256" key="1">
    <source>
        <dbReference type="SAM" id="SignalP"/>
    </source>
</evidence>
<feature type="chain" id="PRO_5035854002" description="Transmembrane protein" evidence="1">
    <location>
        <begin position="17"/>
        <end position="389"/>
    </location>
</feature>
<comment type="caution">
    <text evidence="2">The sequence shown here is derived from an EMBL/GenBank/DDBJ whole genome shotgun (WGS) entry which is preliminary data.</text>
</comment>